<feature type="compositionally biased region" description="Polar residues" evidence="10">
    <location>
        <begin position="39"/>
        <end position="48"/>
    </location>
</feature>
<keyword evidence="6 9" id="KW-0372">Hormone</keyword>
<dbReference type="Bgee" id="ENSECAG00000039220">
    <property type="expression patterns" value="Expressed in cerebellum and 15 other cell types or tissues"/>
</dbReference>
<dbReference type="InterPro" id="IPR019792">
    <property type="entry name" value="Gonadoliberin"/>
</dbReference>
<comment type="similarity">
    <text evidence="3 9">Belongs to the GnRH family.</text>
</comment>
<reference evidence="12 13" key="1">
    <citation type="journal article" date="2009" name="Science">
        <title>Genome sequence, comparative analysis, and population genetics of the domestic horse.</title>
        <authorList>
            <consortium name="Broad Institute Genome Sequencing Platform"/>
            <consortium name="Broad Institute Whole Genome Assembly Team"/>
            <person name="Wade C.M."/>
            <person name="Giulotto E."/>
            <person name="Sigurdsson S."/>
            <person name="Zoli M."/>
            <person name="Gnerre S."/>
            <person name="Imsland F."/>
            <person name="Lear T.L."/>
            <person name="Adelson D.L."/>
            <person name="Bailey E."/>
            <person name="Bellone R.R."/>
            <person name="Bloecker H."/>
            <person name="Distl O."/>
            <person name="Edgar R.C."/>
            <person name="Garber M."/>
            <person name="Leeb T."/>
            <person name="Mauceli E."/>
            <person name="MacLeod J.N."/>
            <person name="Penedo M.C.T."/>
            <person name="Raison J.M."/>
            <person name="Sharpe T."/>
            <person name="Vogel J."/>
            <person name="Andersson L."/>
            <person name="Antczak D.F."/>
            <person name="Biagi T."/>
            <person name="Binns M.M."/>
            <person name="Chowdhary B.P."/>
            <person name="Coleman S.J."/>
            <person name="Della Valle G."/>
            <person name="Fryc S."/>
            <person name="Guerin G."/>
            <person name="Hasegawa T."/>
            <person name="Hill E.W."/>
            <person name="Jurka J."/>
            <person name="Kiialainen A."/>
            <person name="Lindgren G."/>
            <person name="Liu J."/>
            <person name="Magnani E."/>
            <person name="Mickelson J.R."/>
            <person name="Murray J."/>
            <person name="Nergadze S.G."/>
            <person name="Onofrio R."/>
            <person name="Pedroni S."/>
            <person name="Piras M.F."/>
            <person name="Raudsepp T."/>
            <person name="Rocchi M."/>
            <person name="Roeed K.H."/>
            <person name="Ryder O.A."/>
            <person name="Searle S."/>
            <person name="Skow L."/>
            <person name="Swinburne J.E."/>
            <person name="Syvaenen A.C."/>
            <person name="Tozaki T."/>
            <person name="Valberg S.J."/>
            <person name="Vaudin M."/>
            <person name="White J.R."/>
            <person name="Zody M.C."/>
            <person name="Lander E.S."/>
            <person name="Lindblad-Toh K."/>
        </authorList>
    </citation>
    <scope>NUCLEOTIDE SEQUENCE [LARGE SCALE GENOMIC DNA]</scope>
    <source>
        <strain evidence="12 13">Thoroughbred</strain>
    </source>
</reference>
<keyword evidence="13" id="KW-1185">Reference proteome</keyword>
<dbReference type="InterPro" id="IPR002012">
    <property type="entry name" value="GnRH"/>
</dbReference>
<feature type="chain" id="PRO_5023932532" description="Progonadoliberin" evidence="11">
    <location>
        <begin position="26"/>
        <end position="120"/>
    </location>
</feature>
<dbReference type="Proteomes" id="UP000002281">
    <property type="component" value="Chromosome 22"/>
</dbReference>
<evidence type="ECO:0000256" key="4">
    <source>
        <dbReference type="ARBA" id="ARBA00022525"/>
    </source>
</evidence>
<keyword evidence="7 11" id="KW-0732">Signal</keyword>
<keyword evidence="8 9" id="KW-0027">Amidation</keyword>
<evidence type="ECO:0000256" key="9">
    <source>
        <dbReference type="RuleBase" id="RU000635"/>
    </source>
</evidence>
<dbReference type="GO" id="GO:0005183">
    <property type="term" value="F:gonadotropin hormone-releasing hormone activity"/>
    <property type="evidence" value="ECO:0000318"/>
    <property type="project" value="GO_Central"/>
</dbReference>
<reference evidence="12" key="3">
    <citation type="submission" date="2025-09" db="UniProtKB">
        <authorList>
            <consortium name="Ensembl"/>
        </authorList>
    </citation>
    <scope>IDENTIFICATION</scope>
    <source>
        <strain evidence="12">Thoroughbred</strain>
    </source>
</reference>
<evidence type="ECO:0000256" key="1">
    <source>
        <dbReference type="ARBA" id="ARBA00004093"/>
    </source>
</evidence>
<protein>
    <recommendedName>
        <fullName evidence="9">Progonadoliberin</fullName>
    </recommendedName>
    <component>
        <recommendedName>
            <fullName evidence="9">Gonadoliberin</fullName>
        </recommendedName>
        <alternativeName>
            <fullName evidence="9">Gonadotropin-releasing hormone</fullName>
            <shortName evidence="9">GnRH</shortName>
        </alternativeName>
        <alternativeName>
            <fullName evidence="9">Luliberin</fullName>
        </alternativeName>
        <alternativeName>
            <fullName evidence="9">Luteinizing hormone-releasing hormone</fullName>
            <shortName evidence="9">LH-RH</shortName>
        </alternativeName>
    </component>
    <component>
        <recommendedName>
            <fullName evidence="9">GnRH-associated peptide</fullName>
        </recommendedName>
        <alternativeName>
            <fullName evidence="9">GnRH-associated peptide</fullName>
        </alternativeName>
    </component>
</protein>
<dbReference type="AlphaFoldDB" id="A0A3Q2KRW6"/>
<dbReference type="STRING" id="9796.ENSECAP00000026310"/>
<dbReference type="PANTHER" id="PTHR10522:SF6">
    <property type="entry name" value="PROGONADOLIBERIN-2"/>
    <property type="match status" value="1"/>
</dbReference>
<evidence type="ECO:0000256" key="5">
    <source>
        <dbReference type="ARBA" id="ARBA00022685"/>
    </source>
</evidence>
<feature type="region of interest" description="Disordered" evidence="10">
    <location>
        <begin position="26"/>
        <end position="80"/>
    </location>
</feature>
<feature type="signal peptide" evidence="11">
    <location>
        <begin position="1"/>
        <end position="25"/>
    </location>
</feature>
<dbReference type="PaxDb" id="9796-ENSECAP00000026310"/>
<name>A0A3Q2KRW6_HORSE</name>
<dbReference type="PROSITE" id="PS00473">
    <property type="entry name" value="GNRH"/>
    <property type="match status" value="1"/>
</dbReference>
<evidence type="ECO:0000313" key="13">
    <source>
        <dbReference type="Proteomes" id="UP000002281"/>
    </source>
</evidence>
<evidence type="ECO:0000256" key="3">
    <source>
        <dbReference type="ARBA" id="ARBA00010968"/>
    </source>
</evidence>
<evidence type="ECO:0000313" key="12">
    <source>
        <dbReference type="Ensembl" id="ENSECAP00000026310.2"/>
    </source>
</evidence>
<dbReference type="OMA" id="WEGRTMA"/>
<dbReference type="GeneTree" id="ENSGT00390000005119"/>
<dbReference type="PANTHER" id="PTHR10522">
    <property type="entry name" value="GONADOLIBERIN"/>
    <property type="match status" value="1"/>
</dbReference>
<organism evidence="12 13">
    <name type="scientific">Equus caballus</name>
    <name type="common">Horse</name>
    <dbReference type="NCBI Taxonomy" id="9796"/>
    <lineage>
        <taxon>Eukaryota</taxon>
        <taxon>Metazoa</taxon>
        <taxon>Chordata</taxon>
        <taxon>Craniata</taxon>
        <taxon>Vertebrata</taxon>
        <taxon>Euteleostomi</taxon>
        <taxon>Mammalia</taxon>
        <taxon>Eutheria</taxon>
        <taxon>Laurasiatheria</taxon>
        <taxon>Perissodactyla</taxon>
        <taxon>Equidae</taxon>
        <taxon>Equus</taxon>
    </lineage>
</organism>
<keyword evidence="5" id="KW-0165">Cleavage on pair of basic residues</keyword>
<evidence type="ECO:0000256" key="2">
    <source>
        <dbReference type="ARBA" id="ARBA00004613"/>
    </source>
</evidence>
<reference evidence="12" key="2">
    <citation type="submission" date="2025-08" db="UniProtKB">
        <authorList>
            <consortium name="Ensembl"/>
        </authorList>
    </citation>
    <scope>IDENTIFICATION</scope>
    <source>
        <strain evidence="12">Thoroughbred</strain>
    </source>
</reference>
<dbReference type="GO" id="GO:0005615">
    <property type="term" value="C:extracellular space"/>
    <property type="evidence" value="ECO:0000318"/>
    <property type="project" value="GO_Central"/>
</dbReference>
<dbReference type="InParanoid" id="A0A3Q2KRW6"/>
<comment type="function">
    <text evidence="1">Stimulates the secretion of gonadotropins; it stimulates the secretion of both luteinizing and follicle-stimulating hormones.</text>
</comment>
<evidence type="ECO:0000256" key="10">
    <source>
        <dbReference type="SAM" id="MobiDB-lite"/>
    </source>
</evidence>
<evidence type="ECO:0000256" key="11">
    <source>
        <dbReference type="SAM" id="SignalP"/>
    </source>
</evidence>
<evidence type="ECO:0000256" key="8">
    <source>
        <dbReference type="ARBA" id="ARBA00022815"/>
    </source>
</evidence>
<evidence type="ECO:0000256" key="7">
    <source>
        <dbReference type="ARBA" id="ARBA00022729"/>
    </source>
</evidence>
<gene>
    <name evidence="12" type="primary">GNRH2</name>
</gene>
<evidence type="ECO:0000256" key="6">
    <source>
        <dbReference type="ARBA" id="ARBA00022702"/>
    </source>
</evidence>
<proteinExistence type="inferred from homology"/>
<dbReference type="Ensembl" id="ENSECAT00000063812.2">
    <property type="protein sequence ID" value="ENSECAP00000026310.2"/>
    <property type="gene ID" value="ENSECAG00000039220.2"/>
</dbReference>
<dbReference type="Pfam" id="PF00446">
    <property type="entry name" value="GnRH"/>
    <property type="match status" value="1"/>
</dbReference>
<keyword evidence="4" id="KW-0964">Secreted</keyword>
<dbReference type="GO" id="GO:0031530">
    <property type="term" value="F:gonadotropin-releasing hormone receptor binding"/>
    <property type="evidence" value="ECO:0000318"/>
    <property type="project" value="GO_Central"/>
</dbReference>
<comment type="subcellular location">
    <subcellularLocation>
        <location evidence="2 9">Secreted</location>
    </subcellularLocation>
</comment>
<accession>A0A3Q2KRW6</accession>
<sequence length="120" mass="13068">MASFGLGLLLLLLLLLTTHPGTLEAQHWSHGWYPGGKRASSSPQNTQHALRPPGRILGTAASSPGQIAHSHPSDALVPHEDSVPWESRTMAPWPLHGKQHLVQRLLTGLRRRPPPPSNKV</sequence>